<protein>
    <submittedName>
        <fullName evidence="2">DNA binding domain-containing protein, excisionase family</fullName>
    </submittedName>
</protein>
<dbReference type="InterPro" id="IPR010982">
    <property type="entry name" value="Lambda_DNA-bd_dom_sf"/>
</dbReference>
<feature type="domain" description="Helix-turn-helix" evidence="1">
    <location>
        <begin position="9"/>
        <end position="56"/>
    </location>
</feature>
<organism evidence="2 3">
    <name type="scientific">Celeribacter halophilus</name>
    <dbReference type="NCBI Taxonomy" id="576117"/>
    <lineage>
        <taxon>Bacteria</taxon>
        <taxon>Pseudomonadati</taxon>
        <taxon>Pseudomonadota</taxon>
        <taxon>Alphaproteobacteria</taxon>
        <taxon>Rhodobacterales</taxon>
        <taxon>Roseobacteraceae</taxon>
        <taxon>Celeribacter</taxon>
    </lineage>
</organism>
<name>A0A1I3R5C4_9RHOB</name>
<keyword evidence="3" id="KW-1185">Reference proteome</keyword>
<dbReference type="AlphaFoldDB" id="A0A1I3R5C4"/>
<dbReference type="Pfam" id="PF12728">
    <property type="entry name" value="HTH_17"/>
    <property type="match status" value="1"/>
</dbReference>
<proteinExistence type="predicted"/>
<evidence type="ECO:0000313" key="2">
    <source>
        <dbReference type="EMBL" id="SFJ40952.1"/>
    </source>
</evidence>
<sequence>MSTLRKQNLLTPQDVADRLGVSTTTLATWRCTKRYPLAYVKVGRLVRYRAGDVDAFEIARLQEVIANDN</sequence>
<reference evidence="2 3" key="1">
    <citation type="submission" date="2016-10" db="EMBL/GenBank/DDBJ databases">
        <authorList>
            <person name="de Groot N.N."/>
        </authorList>
    </citation>
    <scope>NUCLEOTIDE SEQUENCE [LARGE SCALE GENOMIC DNA]</scope>
    <source>
        <strain evidence="2 3">CGMCC 1.8891</strain>
    </source>
</reference>
<dbReference type="InterPro" id="IPR041657">
    <property type="entry name" value="HTH_17"/>
</dbReference>
<dbReference type="STRING" id="576117.SAMN04488138_104259"/>
<dbReference type="GO" id="GO:0003677">
    <property type="term" value="F:DNA binding"/>
    <property type="evidence" value="ECO:0007669"/>
    <property type="project" value="InterPro"/>
</dbReference>
<gene>
    <name evidence="2" type="ORF">SAMN04488138_104259</name>
</gene>
<dbReference type="OrthoDB" id="9806994at2"/>
<evidence type="ECO:0000259" key="1">
    <source>
        <dbReference type="Pfam" id="PF12728"/>
    </source>
</evidence>
<dbReference type="Gene3D" id="1.10.260.40">
    <property type="entry name" value="lambda repressor-like DNA-binding domains"/>
    <property type="match status" value="1"/>
</dbReference>
<dbReference type="RefSeq" id="WP_066605284.1">
    <property type="nucleotide sequence ID" value="NZ_FORY01000004.1"/>
</dbReference>
<dbReference type="InterPro" id="IPR009061">
    <property type="entry name" value="DNA-bd_dom_put_sf"/>
</dbReference>
<dbReference type="EMBL" id="FORY01000004">
    <property type="protein sequence ID" value="SFJ40952.1"/>
    <property type="molecule type" value="Genomic_DNA"/>
</dbReference>
<evidence type="ECO:0000313" key="3">
    <source>
        <dbReference type="Proteomes" id="UP000183299"/>
    </source>
</evidence>
<dbReference type="Proteomes" id="UP000183299">
    <property type="component" value="Unassembled WGS sequence"/>
</dbReference>
<accession>A0A1I3R5C4</accession>
<dbReference type="GeneID" id="98666934"/>
<dbReference type="SUPFAM" id="SSF46955">
    <property type="entry name" value="Putative DNA-binding domain"/>
    <property type="match status" value="1"/>
</dbReference>